<dbReference type="RefSeq" id="WP_346185690.1">
    <property type="nucleotide sequence ID" value="NZ_BAABCE010000020.1"/>
</dbReference>
<evidence type="ECO:0000259" key="1">
    <source>
        <dbReference type="Pfam" id="PF21311"/>
    </source>
</evidence>
<name>A0ABP6YIZ2_9ACTN</name>
<accession>A0ABP6YIZ2</accession>
<sequence>MGDTVDRFDLSVASERWLWKKDTLKEPTVLQSFALDEVHKHLYVLQIVWGGSEAGDLCLNRLDLRGKRLGHMYLRGFGHGVGIGVQHAPDGTVWIWTECAAGDSGYGRGVTRFRFFPGATREVADVNVRFPIPGSTGNQPSICQATSRIAVRHRVDDVPRYRIYDLAAFVAGDYTTHLADFPQTGTHPDPTVPFQGFALHGEHLYQLAGTPYDPQGNPPAGRGDTHVSCLHIRTGEPVQRERTEAGHSLSFREPEGLAVRRTPKPWLCMGFASGAVGAREFSVYYKPHRP</sequence>
<protein>
    <recommendedName>
        <fullName evidence="1">P68 RBP/TagC-like beta-propeller domain-containing protein</fullName>
    </recommendedName>
</protein>
<dbReference type="Proteomes" id="UP001500707">
    <property type="component" value="Unassembled WGS sequence"/>
</dbReference>
<feature type="domain" description="P68 RBP/TagC-like beta-propeller" evidence="1">
    <location>
        <begin position="29"/>
        <end position="100"/>
    </location>
</feature>
<comment type="caution">
    <text evidence="2">The sequence shown here is derived from an EMBL/GenBank/DDBJ whole genome shotgun (WGS) entry which is preliminary data.</text>
</comment>
<dbReference type="EMBL" id="BAABCE010000020">
    <property type="protein sequence ID" value="GAA3584592.1"/>
    <property type="molecule type" value="Genomic_DNA"/>
</dbReference>
<proteinExistence type="predicted"/>
<reference evidence="3" key="1">
    <citation type="journal article" date="2019" name="Int. J. Syst. Evol. Microbiol.">
        <title>The Global Catalogue of Microorganisms (GCM) 10K type strain sequencing project: providing services to taxonomists for standard genome sequencing and annotation.</title>
        <authorList>
            <consortium name="The Broad Institute Genomics Platform"/>
            <consortium name="The Broad Institute Genome Sequencing Center for Infectious Disease"/>
            <person name="Wu L."/>
            <person name="Ma J."/>
        </authorList>
    </citation>
    <scope>NUCLEOTIDE SEQUENCE [LARGE SCALE GENOMIC DNA]</scope>
    <source>
        <strain evidence="3">JCM 17656</strain>
    </source>
</reference>
<dbReference type="Pfam" id="PF21311">
    <property type="entry name" value="Phage_RBD_prop"/>
    <property type="match status" value="1"/>
</dbReference>
<evidence type="ECO:0000313" key="3">
    <source>
        <dbReference type="Proteomes" id="UP001500707"/>
    </source>
</evidence>
<gene>
    <name evidence="2" type="ORF">GCM10022295_77420</name>
</gene>
<keyword evidence="3" id="KW-1185">Reference proteome</keyword>
<dbReference type="InterPro" id="IPR048799">
    <property type="entry name" value="P68_RBP_TagC-like_beta-prop"/>
</dbReference>
<evidence type="ECO:0000313" key="2">
    <source>
        <dbReference type="EMBL" id="GAA3584592.1"/>
    </source>
</evidence>
<organism evidence="2 3">
    <name type="scientific">Streptomyces osmaniensis</name>
    <dbReference type="NCBI Taxonomy" id="593134"/>
    <lineage>
        <taxon>Bacteria</taxon>
        <taxon>Bacillati</taxon>
        <taxon>Actinomycetota</taxon>
        <taxon>Actinomycetes</taxon>
        <taxon>Kitasatosporales</taxon>
        <taxon>Streptomycetaceae</taxon>
        <taxon>Streptomyces</taxon>
    </lineage>
</organism>